<sequence>MRRFVSYAFLVFLLTLCACSRQDGKIIPRDKLARIYAEMFVADQRIGSDRKARSMADTSLVYEPIFEKYGYTSDDYRASMAHYIQDADRYAKILRETSAILNAEIRHLKEEKKKLDSIEDAQEAVEDFAPERVFFMTALENPGLFYEDSLGFYVDSAGGDMYFDAREWLDTAYYGPVMKTVCDSVEVAEPVEITEEK</sequence>
<feature type="coiled-coil region" evidence="1">
    <location>
        <begin position="91"/>
        <end position="121"/>
    </location>
</feature>
<proteinExistence type="predicted"/>
<dbReference type="InterPro" id="IPR025381">
    <property type="entry name" value="DUF4296"/>
</dbReference>
<gene>
    <name evidence="4" type="ORF">IAB91_05600</name>
</gene>
<protein>
    <submittedName>
        <fullName evidence="4">DUF4296 domain-containing protein</fullName>
    </submittedName>
</protein>
<feature type="signal peptide" evidence="2">
    <location>
        <begin position="1"/>
        <end position="20"/>
    </location>
</feature>
<dbReference type="Pfam" id="PF14129">
    <property type="entry name" value="DUF4296"/>
    <property type="match status" value="1"/>
</dbReference>
<evidence type="ECO:0000313" key="5">
    <source>
        <dbReference type="Proteomes" id="UP000823757"/>
    </source>
</evidence>
<comment type="caution">
    <text evidence="4">The sequence shown here is derived from an EMBL/GenBank/DDBJ whole genome shotgun (WGS) entry which is preliminary data.</text>
</comment>
<name>A0A9D9ILZ2_9BACT</name>
<dbReference type="PROSITE" id="PS51257">
    <property type="entry name" value="PROKAR_LIPOPROTEIN"/>
    <property type="match status" value="1"/>
</dbReference>
<accession>A0A9D9ILZ2</accession>
<feature type="chain" id="PRO_5039591381" evidence="2">
    <location>
        <begin position="21"/>
        <end position="197"/>
    </location>
</feature>
<organism evidence="4 5">
    <name type="scientific">Candidatus Cryptobacteroides faecigallinarum</name>
    <dbReference type="NCBI Taxonomy" id="2840763"/>
    <lineage>
        <taxon>Bacteria</taxon>
        <taxon>Pseudomonadati</taxon>
        <taxon>Bacteroidota</taxon>
        <taxon>Bacteroidia</taxon>
        <taxon>Bacteroidales</taxon>
        <taxon>Candidatus Cryptobacteroides</taxon>
    </lineage>
</organism>
<evidence type="ECO:0000256" key="1">
    <source>
        <dbReference type="SAM" id="Coils"/>
    </source>
</evidence>
<reference evidence="4" key="1">
    <citation type="submission" date="2020-10" db="EMBL/GenBank/DDBJ databases">
        <authorList>
            <person name="Gilroy R."/>
        </authorList>
    </citation>
    <scope>NUCLEOTIDE SEQUENCE</scope>
    <source>
        <strain evidence="4">B1-13419</strain>
    </source>
</reference>
<dbReference type="AlphaFoldDB" id="A0A9D9ILZ2"/>
<reference evidence="4" key="2">
    <citation type="journal article" date="2021" name="PeerJ">
        <title>Extensive microbial diversity within the chicken gut microbiome revealed by metagenomics and culture.</title>
        <authorList>
            <person name="Gilroy R."/>
            <person name="Ravi A."/>
            <person name="Getino M."/>
            <person name="Pursley I."/>
            <person name="Horton D.L."/>
            <person name="Alikhan N.F."/>
            <person name="Baker D."/>
            <person name="Gharbi K."/>
            <person name="Hall N."/>
            <person name="Watson M."/>
            <person name="Adriaenssens E.M."/>
            <person name="Foster-Nyarko E."/>
            <person name="Jarju S."/>
            <person name="Secka A."/>
            <person name="Antonio M."/>
            <person name="Oren A."/>
            <person name="Chaudhuri R.R."/>
            <person name="La Ragione R."/>
            <person name="Hildebrand F."/>
            <person name="Pallen M.J."/>
        </authorList>
    </citation>
    <scope>NUCLEOTIDE SEQUENCE</scope>
    <source>
        <strain evidence="4">B1-13419</strain>
    </source>
</reference>
<evidence type="ECO:0000256" key="2">
    <source>
        <dbReference type="SAM" id="SignalP"/>
    </source>
</evidence>
<evidence type="ECO:0000259" key="3">
    <source>
        <dbReference type="Pfam" id="PF14129"/>
    </source>
</evidence>
<dbReference type="EMBL" id="JADIMD010000085">
    <property type="protein sequence ID" value="MBO8474747.1"/>
    <property type="molecule type" value="Genomic_DNA"/>
</dbReference>
<evidence type="ECO:0000313" key="4">
    <source>
        <dbReference type="EMBL" id="MBO8474747.1"/>
    </source>
</evidence>
<dbReference type="Proteomes" id="UP000823757">
    <property type="component" value="Unassembled WGS sequence"/>
</dbReference>
<feature type="domain" description="DUF4296" evidence="3">
    <location>
        <begin position="25"/>
        <end position="104"/>
    </location>
</feature>
<keyword evidence="1" id="KW-0175">Coiled coil</keyword>
<keyword evidence="2" id="KW-0732">Signal</keyword>